<gene>
    <name evidence="1" type="ORF">CNE99_03480</name>
</gene>
<evidence type="ECO:0008006" key="3">
    <source>
        <dbReference type="Google" id="ProtNLM"/>
    </source>
</evidence>
<dbReference type="Gene3D" id="2.115.10.20">
    <property type="entry name" value="Glycosyl hydrolase domain, family 43"/>
    <property type="match status" value="2"/>
</dbReference>
<dbReference type="AlphaFoldDB" id="A0A2A5WW57"/>
<dbReference type="EMBL" id="NTKD01000011">
    <property type="protein sequence ID" value="PDH40518.1"/>
    <property type="molecule type" value="Genomic_DNA"/>
</dbReference>
<dbReference type="SUPFAM" id="SSF75005">
    <property type="entry name" value="Arabinanase/levansucrase/invertase"/>
    <property type="match status" value="1"/>
</dbReference>
<name>A0A2A5WW57_9GAMM</name>
<dbReference type="InterPro" id="IPR023296">
    <property type="entry name" value="Glyco_hydro_beta-prop_sf"/>
</dbReference>
<dbReference type="Proteomes" id="UP000219327">
    <property type="component" value="Unassembled WGS sequence"/>
</dbReference>
<accession>A0A2A5WW57</accession>
<reference evidence="1 2" key="1">
    <citation type="submission" date="2017-08" db="EMBL/GenBank/DDBJ databases">
        <title>Fine stratification of microbial communities through a metagenomic profile of the photic zone.</title>
        <authorList>
            <person name="Haro-Moreno J.M."/>
            <person name="Lopez-Perez M."/>
            <person name="De La Torre J."/>
            <person name="Picazo A."/>
            <person name="Camacho A."/>
            <person name="Rodriguez-Valera F."/>
        </authorList>
    </citation>
    <scope>NUCLEOTIDE SEQUENCE [LARGE SCALE GENOMIC DNA]</scope>
    <source>
        <strain evidence="1">MED-G24</strain>
    </source>
</reference>
<organism evidence="1 2">
    <name type="scientific">OM182 bacterium MED-G24</name>
    <dbReference type="NCBI Taxonomy" id="1986255"/>
    <lineage>
        <taxon>Bacteria</taxon>
        <taxon>Pseudomonadati</taxon>
        <taxon>Pseudomonadota</taxon>
        <taxon>Gammaproteobacteria</taxon>
        <taxon>OMG group</taxon>
        <taxon>OM182 clade</taxon>
    </lineage>
</organism>
<protein>
    <recommendedName>
        <fullName evidence="3">Glycosyl hydrolase family 32 N-terminal domain-containing protein</fullName>
    </recommendedName>
</protein>
<sequence length="450" mass="50035">MDRHLLLDARIIENVQNAELTLGTVTKHDANPQFGEDKPWERRFDNLYANIIYDEEEKLYKCWYSPFIVSNTTVGMTMQQRKDEPYGKHPQEMGICYATSKDGIHWDKPELGLVDYDGSKANNIVWRGGGVHKDWGGPHGAGIFKDLRDPDPARLYKAILKDIILSVAFSADGLHWGPPIACPDANSAGDTHNNAFWSPTQGKYVGITRQWRHDGDTHLRLVARTESNDFITWEKTEHLLEGDDENHQLYAMPVFYRGGIYLGLVAVHDQAQDRVWTELTWSPDTKTWHRVSPGTPLIGNDGDYGHYDWGCVYAAANPIFLDDEIRLYYGASDGLHTSWRLGFLAMATLRPDGFAGYKASSEGKPASLTTSPLLNGSSSLKVSADIEAGGRLTVQALDASGQVIAESEALTESVTDAGVKWQDDSVLEGIETARLQFVFHGATVYSLALT</sequence>
<comment type="caution">
    <text evidence="1">The sequence shown here is derived from an EMBL/GenBank/DDBJ whole genome shotgun (WGS) entry which is preliminary data.</text>
</comment>
<evidence type="ECO:0000313" key="2">
    <source>
        <dbReference type="Proteomes" id="UP000219327"/>
    </source>
</evidence>
<evidence type="ECO:0000313" key="1">
    <source>
        <dbReference type="EMBL" id="PDH40518.1"/>
    </source>
</evidence>
<proteinExistence type="predicted"/>